<evidence type="ECO:0000313" key="2">
    <source>
        <dbReference type="EMBL" id="HIU62452.1"/>
    </source>
</evidence>
<reference evidence="2" key="1">
    <citation type="submission" date="2020-10" db="EMBL/GenBank/DDBJ databases">
        <authorList>
            <person name="Gilroy R."/>
        </authorList>
    </citation>
    <scope>NUCLEOTIDE SEQUENCE</scope>
    <source>
        <strain evidence="2">9366</strain>
    </source>
</reference>
<keyword evidence="1" id="KW-0472">Membrane</keyword>
<dbReference type="EMBL" id="DVNJ01000005">
    <property type="protein sequence ID" value="HIU62452.1"/>
    <property type="molecule type" value="Genomic_DNA"/>
</dbReference>
<evidence type="ECO:0000256" key="1">
    <source>
        <dbReference type="SAM" id="Phobius"/>
    </source>
</evidence>
<evidence type="ECO:0000313" key="3">
    <source>
        <dbReference type="Proteomes" id="UP000824145"/>
    </source>
</evidence>
<dbReference type="Proteomes" id="UP000824145">
    <property type="component" value="Unassembled WGS sequence"/>
</dbReference>
<dbReference type="Gene3D" id="3.80.10.10">
    <property type="entry name" value="Ribonuclease Inhibitor"/>
    <property type="match status" value="3"/>
</dbReference>
<comment type="caution">
    <text evidence="2">The sequence shown here is derived from an EMBL/GenBank/DDBJ whole genome shotgun (WGS) entry which is preliminary data.</text>
</comment>
<dbReference type="InterPro" id="IPR053139">
    <property type="entry name" value="Surface_bspA-like"/>
</dbReference>
<gene>
    <name evidence="2" type="ORF">IAB07_01610</name>
</gene>
<proteinExistence type="predicted"/>
<accession>A0A9D1SK02</accession>
<dbReference type="PANTHER" id="PTHR45661">
    <property type="entry name" value="SURFACE ANTIGEN"/>
    <property type="match status" value="1"/>
</dbReference>
<keyword evidence="1" id="KW-0812">Transmembrane</keyword>
<dbReference type="Pfam" id="PF13306">
    <property type="entry name" value="LRR_5"/>
    <property type="match status" value="3"/>
</dbReference>
<keyword evidence="1" id="KW-1133">Transmembrane helix</keyword>
<organism evidence="2 3">
    <name type="scientific">Candidatus Caccalectryoclostridium excrementigallinarum</name>
    <dbReference type="NCBI Taxonomy" id="2840710"/>
    <lineage>
        <taxon>Bacteria</taxon>
        <taxon>Bacillati</taxon>
        <taxon>Bacillota</taxon>
        <taxon>Clostridia</taxon>
        <taxon>Christensenellales</taxon>
        <taxon>Christensenellaceae</taxon>
        <taxon>Christensenellaceae incertae sedis</taxon>
        <taxon>Candidatus Caccalectryoclostridium</taxon>
    </lineage>
</organism>
<name>A0A9D1SK02_9FIRM</name>
<protein>
    <submittedName>
        <fullName evidence="2">Leucine-rich repeat domain-containing protein</fullName>
    </submittedName>
</protein>
<reference evidence="2" key="2">
    <citation type="journal article" date="2021" name="PeerJ">
        <title>Extensive microbial diversity within the chicken gut microbiome revealed by metagenomics and culture.</title>
        <authorList>
            <person name="Gilroy R."/>
            <person name="Ravi A."/>
            <person name="Getino M."/>
            <person name="Pursley I."/>
            <person name="Horton D.L."/>
            <person name="Alikhan N.F."/>
            <person name="Baker D."/>
            <person name="Gharbi K."/>
            <person name="Hall N."/>
            <person name="Watson M."/>
            <person name="Adriaenssens E.M."/>
            <person name="Foster-Nyarko E."/>
            <person name="Jarju S."/>
            <person name="Secka A."/>
            <person name="Antonio M."/>
            <person name="Oren A."/>
            <person name="Chaudhuri R.R."/>
            <person name="La Ragione R."/>
            <person name="Hildebrand F."/>
            <person name="Pallen M.J."/>
        </authorList>
    </citation>
    <scope>NUCLEOTIDE SEQUENCE</scope>
    <source>
        <strain evidence="2">9366</strain>
    </source>
</reference>
<dbReference type="InterPro" id="IPR032675">
    <property type="entry name" value="LRR_dom_sf"/>
</dbReference>
<sequence length="632" mass="68412">MAEKVKKKLSTRQKTMIVMAAVLIVAVIAVAVALIVVSGLNVSHKETDGFVYSLSGGQATVLEYTGEEEKVVIPAELDGRPVVGIAEKAFYKNGEITSITIRSDADNFTIGAQAFYDMDMLVSVTLPDGVKTIPEHAFSGCDSLTEVTMGNGVEEIGAYAFSECPALANIYISKSSGGSGADDTNYNSRVNMTMPSSLKTIGEYAFYDSINASSVSNRKIILSAALTDIGNNAFDGCNKIAYVDYADEEATVSLTEIGNNAFYGCTSLRFSRYASSGASGNVFFLTKALNDRVLASIGDGAFDGCTNASTSTSARAILNFYEDTEYVGDYAFRGVGNIKEVRFNECDPELGEGAFYGTTNLTKVHYVTKDDKGEYTVESKETSLSPERTSIPALLFYKSGISGFVIGKNITELGEGAFSALTKPGAVSIYGSAEDEDGNMIGEHFALYKLAPYYTRKNTTGENISTTYTEENQHYLLTSPDFSVIYAYIGAFSDNASAKKNDKVSSGEAGQFKFLQNLTDVPMTTLSAYAFAEAQFSQIFLPDKIEKFGANMFNGKTVSEVGDFAIFFENTLESYYSSLMSSGDLNKEFLSGMTSENDADVPVYVRLNTLSKELQDQLNSYFTFTHYEVSKG</sequence>
<feature type="transmembrane region" description="Helical" evidence="1">
    <location>
        <begin position="16"/>
        <end position="37"/>
    </location>
</feature>
<dbReference type="SUPFAM" id="SSF52058">
    <property type="entry name" value="L domain-like"/>
    <property type="match status" value="1"/>
</dbReference>
<dbReference type="AlphaFoldDB" id="A0A9D1SK02"/>
<dbReference type="PANTHER" id="PTHR45661:SF3">
    <property type="entry name" value="IG-LIKE DOMAIN-CONTAINING PROTEIN"/>
    <property type="match status" value="1"/>
</dbReference>
<dbReference type="InterPro" id="IPR026906">
    <property type="entry name" value="LRR_5"/>
</dbReference>